<comment type="subcellular location">
    <subcellularLocation>
        <location evidence="1">Membrane</location>
        <topology evidence="1">Multi-pass membrane protein</topology>
    </subcellularLocation>
</comment>
<dbReference type="GO" id="GO:0048038">
    <property type="term" value="F:quinone binding"/>
    <property type="evidence" value="ECO:0007669"/>
    <property type="project" value="UniProtKB-KW"/>
</dbReference>
<evidence type="ECO:0000256" key="1">
    <source>
        <dbReference type="ARBA" id="ARBA00004141"/>
    </source>
</evidence>
<dbReference type="Gene3D" id="1.20.1440.130">
    <property type="entry name" value="VKOR domain"/>
    <property type="match status" value="1"/>
</dbReference>
<feature type="transmembrane region" description="Helical" evidence="10">
    <location>
        <begin position="120"/>
        <end position="138"/>
    </location>
</feature>
<organism evidence="12 13">
    <name type="scientific">Arachis hypogaea</name>
    <name type="common">Peanut</name>
    <dbReference type="NCBI Taxonomy" id="3818"/>
    <lineage>
        <taxon>Eukaryota</taxon>
        <taxon>Viridiplantae</taxon>
        <taxon>Streptophyta</taxon>
        <taxon>Embryophyta</taxon>
        <taxon>Tracheophyta</taxon>
        <taxon>Spermatophyta</taxon>
        <taxon>Magnoliopsida</taxon>
        <taxon>eudicotyledons</taxon>
        <taxon>Gunneridae</taxon>
        <taxon>Pentapetalae</taxon>
        <taxon>rosids</taxon>
        <taxon>fabids</taxon>
        <taxon>Fabales</taxon>
        <taxon>Fabaceae</taxon>
        <taxon>Papilionoideae</taxon>
        <taxon>50 kb inversion clade</taxon>
        <taxon>dalbergioids sensu lato</taxon>
        <taxon>Dalbergieae</taxon>
        <taxon>Pterocarpus clade</taxon>
        <taxon>Arachis</taxon>
    </lineage>
</organism>
<keyword evidence="6" id="KW-0560">Oxidoreductase</keyword>
<evidence type="ECO:0000256" key="3">
    <source>
        <dbReference type="ARBA" id="ARBA00022692"/>
    </source>
</evidence>
<proteinExistence type="inferred from homology"/>
<comment type="caution">
    <text evidence="12">The sequence shown here is derived from an EMBL/GenBank/DDBJ whole genome shotgun (WGS) entry which is preliminary data.</text>
</comment>
<evidence type="ECO:0000256" key="7">
    <source>
        <dbReference type="ARBA" id="ARBA00023136"/>
    </source>
</evidence>
<evidence type="ECO:0000256" key="4">
    <source>
        <dbReference type="ARBA" id="ARBA00022719"/>
    </source>
</evidence>
<evidence type="ECO:0000256" key="8">
    <source>
        <dbReference type="ARBA" id="ARBA00023157"/>
    </source>
</evidence>
<dbReference type="PANTHER" id="PTHR34573:SF1">
    <property type="entry name" value="VITAMIN K EPOXIDE REDUCTASE DOMAIN-CONTAINING PROTEIN"/>
    <property type="match status" value="1"/>
</dbReference>
<feature type="domain" description="Vitamin K epoxide reductase" evidence="11">
    <location>
        <begin position="82"/>
        <end position="140"/>
    </location>
</feature>
<dbReference type="InterPro" id="IPR012932">
    <property type="entry name" value="VKOR"/>
</dbReference>
<evidence type="ECO:0000256" key="5">
    <source>
        <dbReference type="ARBA" id="ARBA00022989"/>
    </source>
</evidence>
<comment type="similarity">
    <text evidence="2">Belongs to the VKOR family.</text>
</comment>
<keyword evidence="3 10" id="KW-0812">Transmembrane</keyword>
<keyword evidence="4" id="KW-0874">Quinone</keyword>
<accession>A0A445C0Q6</accession>
<evidence type="ECO:0000256" key="9">
    <source>
        <dbReference type="ARBA" id="ARBA00023284"/>
    </source>
</evidence>
<dbReference type="PANTHER" id="PTHR34573">
    <property type="entry name" value="VKC DOMAIN-CONTAINING PROTEIN"/>
    <property type="match status" value="1"/>
</dbReference>
<evidence type="ECO:0000313" key="12">
    <source>
        <dbReference type="EMBL" id="RYR44509.1"/>
    </source>
</evidence>
<keyword evidence="9" id="KW-0676">Redox-active center</keyword>
<keyword evidence="7 10" id="KW-0472">Membrane</keyword>
<evidence type="ECO:0000259" key="11">
    <source>
        <dbReference type="Pfam" id="PF07884"/>
    </source>
</evidence>
<evidence type="ECO:0000313" key="13">
    <source>
        <dbReference type="Proteomes" id="UP000289738"/>
    </source>
</evidence>
<sequence length="147" mass="15853">MYSELSRTPISLMPAVSSSFHFAAALMEMGYPFRSPNHRCLGLFQHNVADKLPPPLKCSAAELDQETKVPATSSGSAKWTQKLKLTGSEAFCRIGGSPCGDILNSDYAFAFGNVFERMSLVGMVAYGLVVALGLQLATKKMLPFGID</sequence>
<evidence type="ECO:0000256" key="10">
    <source>
        <dbReference type="SAM" id="Phobius"/>
    </source>
</evidence>
<dbReference type="GO" id="GO:0016491">
    <property type="term" value="F:oxidoreductase activity"/>
    <property type="evidence" value="ECO:0007669"/>
    <property type="project" value="UniProtKB-KW"/>
</dbReference>
<keyword evidence="13" id="KW-1185">Reference proteome</keyword>
<name>A0A445C0Q6_ARAHY</name>
<dbReference type="EMBL" id="SDMP01000008">
    <property type="protein sequence ID" value="RYR44509.1"/>
    <property type="molecule type" value="Genomic_DNA"/>
</dbReference>
<dbReference type="STRING" id="3818.A0A445C0Q6"/>
<keyword evidence="8" id="KW-1015">Disulfide bond</keyword>
<dbReference type="Pfam" id="PF07884">
    <property type="entry name" value="VKOR"/>
    <property type="match status" value="1"/>
</dbReference>
<evidence type="ECO:0000256" key="2">
    <source>
        <dbReference type="ARBA" id="ARBA00006214"/>
    </source>
</evidence>
<dbReference type="Proteomes" id="UP000289738">
    <property type="component" value="Chromosome A08"/>
</dbReference>
<evidence type="ECO:0000256" key="6">
    <source>
        <dbReference type="ARBA" id="ARBA00023002"/>
    </source>
</evidence>
<dbReference type="InterPro" id="IPR038354">
    <property type="entry name" value="VKOR_sf"/>
</dbReference>
<dbReference type="GO" id="GO:0016020">
    <property type="term" value="C:membrane"/>
    <property type="evidence" value="ECO:0007669"/>
    <property type="project" value="UniProtKB-SubCell"/>
</dbReference>
<gene>
    <name evidence="12" type="ORF">Ahy_A08g040836</name>
</gene>
<reference evidence="12 13" key="1">
    <citation type="submission" date="2019-01" db="EMBL/GenBank/DDBJ databases">
        <title>Sequencing of cultivated peanut Arachis hypogaea provides insights into genome evolution and oil improvement.</title>
        <authorList>
            <person name="Chen X."/>
        </authorList>
    </citation>
    <scope>NUCLEOTIDE SEQUENCE [LARGE SCALE GENOMIC DNA]</scope>
    <source>
        <strain evidence="13">cv. Fuhuasheng</strain>
        <tissue evidence="12">Leaves</tissue>
    </source>
</reference>
<protein>
    <recommendedName>
        <fullName evidence="11">Vitamin K epoxide reductase domain-containing protein</fullName>
    </recommendedName>
</protein>
<dbReference type="AlphaFoldDB" id="A0A445C0Q6"/>
<keyword evidence="5 10" id="KW-1133">Transmembrane helix</keyword>